<evidence type="ECO:0000313" key="3">
    <source>
        <dbReference type="EMBL" id="GLQ30146.1"/>
    </source>
</evidence>
<gene>
    <name evidence="3" type="ORF">GCM10007876_06240</name>
</gene>
<keyword evidence="4" id="KW-1185">Reference proteome</keyword>
<dbReference type="Proteomes" id="UP001161389">
    <property type="component" value="Unassembled WGS sequence"/>
</dbReference>
<comment type="similarity">
    <text evidence="1">Belongs to the bacterial solute-binding protein 3 family.</text>
</comment>
<evidence type="ECO:0000256" key="2">
    <source>
        <dbReference type="SAM" id="SignalP"/>
    </source>
</evidence>
<feature type="signal peptide" evidence="2">
    <location>
        <begin position="1"/>
        <end position="19"/>
    </location>
</feature>
<name>A0AA37W714_9GAMM</name>
<organism evidence="3 4">
    <name type="scientific">Litoribrevibacter albus</name>
    <dbReference type="NCBI Taxonomy" id="1473156"/>
    <lineage>
        <taxon>Bacteria</taxon>
        <taxon>Pseudomonadati</taxon>
        <taxon>Pseudomonadota</taxon>
        <taxon>Gammaproteobacteria</taxon>
        <taxon>Oceanospirillales</taxon>
        <taxon>Oceanospirillaceae</taxon>
        <taxon>Litoribrevibacter</taxon>
    </lineage>
</organism>
<reference evidence="3" key="1">
    <citation type="journal article" date="2014" name="Int. J. Syst. Evol. Microbiol.">
        <title>Complete genome sequence of Corynebacterium casei LMG S-19264T (=DSM 44701T), isolated from a smear-ripened cheese.</title>
        <authorList>
            <consortium name="US DOE Joint Genome Institute (JGI-PGF)"/>
            <person name="Walter F."/>
            <person name="Albersmeier A."/>
            <person name="Kalinowski J."/>
            <person name="Ruckert C."/>
        </authorList>
    </citation>
    <scope>NUCLEOTIDE SEQUENCE</scope>
    <source>
        <strain evidence="3">NBRC 110071</strain>
    </source>
</reference>
<dbReference type="Gene3D" id="3.40.190.10">
    <property type="entry name" value="Periplasmic binding protein-like II"/>
    <property type="match status" value="2"/>
</dbReference>
<comment type="caution">
    <text evidence="3">The sequence shown here is derived from an EMBL/GenBank/DDBJ whole genome shotgun (WGS) entry which is preliminary data.</text>
</comment>
<dbReference type="RefSeq" id="WP_284378670.1">
    <property type="nucleotide sequence ID" value="NZ_BSNM01000003.1"/>
</dbReference>
<dbReference type="AlphaFoldDB" id="A0AA37W714"/>
<dbReference type="PANTHER" id="PTHR35936">
    <property type="entry name" value="MEMBRANE-BOUND LYTIC MUREIN TRANSGLYCOSYLASE F"/>
    <property type="match status" value="1"/>
</dbReference>
<feature type="chain" id="PRO_5041365244" description="Transporter substrate-binding domain-containing protein" evidence="2">
    <location>
        <begin position="20"/>
        <end position="248"/>
    </location>
</feature>
<accession>A0AA37W714</accession>
<proteinExistence type="inferred from homology"/>
<keyword evidence="2" id="KW-0732">Signal</keyword>
<sequence length="248" mass="28917">MFGRFIFFLIFSLSIEVSANETDTNWVIVTGSDFPPYTDLDYPEGGLLIKLFHIVMEELPGNYEIKWLPWRRGYLETIEGTYVGTFPYVHTPERARHLLYSEAIIGVEERFFSRANESRDFNNIENYKNIVTCKPVGYNLNAIQPFVDKGHISLRWADNLDTCFLQLSQGRVDLVDMDKYVGFASIKKAGLKPMNFKMHERILLTQSMHLLVSKKHPRGKEFLDAFNKALLTVRESKVYRDLLNEYLR</sequence>
<dbReference type="EMBL" id="BSNM01000003">
    <property type="protein sequence ID" value="GLQ30146.1"/>
    <property type="molecule type" value="Genomic_DNA"/>
</dbReference>
<evidence type="ECO:0000313" key="4">
    <source>
        <dbReference type="Proteomes" id="UP001161389"/>
    </source>
</evidence>
<dbReference type="PANTHER" id="PTHR35936:SF25">
    <property type="entry name" value="ABC TRANSPORTER SUBSTRATE-BINDING PROTEIN"/>
    <property type="match status" value="1"/>
</dbReference>
<reference evidence="3" key="2">
    <citation type="submission" date="2023-01" db="EMBL/GenBank/DDBJ databases">
        <title>Draft genome sequence of Litoribrevibacter albus strain NBRC 110071.</title>
        <authorList>
            <person name="Sun Q."/>
            <person name="Mori K."/>
        </authorList>
    </citation>
    <scope>NUCLEOTIDE SEQUENCE</scope>
    <source>
        <strain evidence="3">NBRC 110071</strain>
    </source>
</reference>
<evidence type="ECO:0000256" key="1">
    <source>
        <dbReference type="ARBA" id="ARBA00010333"/>
    </source>
</evidence>
<dbReference type="SUPFAM" id="SSF53850">
    <property type="entry name" value="Periplasmic binding protein-like II"/>
    <property type="match status" value="1"/>
</dbReference>
<evidence type="ECO:0008006" key="5">
    <source>
        <dbReference type="Google" id="ProtNLM"/>
    </source>
</evidence>
<protein>
    <recommendedName>
        <fullName evidence="5">Transporter substrate-binding domain-containing protein</fullName>
    </recommendedName>
</protein>